<dbReference type="Pfam" id="PF10459">
    <property type="entry name" value="Peptidase_S46"/>
    <property type="match status" value="1"/>
</dbReference>
<dbReference type="SUPFAM" id="SSF50494">
    <property type="entry name" value="Trypsin-like serine proteases"/>
    <property type="match status" value="1"/>
</dbReference>
<accession>A0ABV6FM61</accession>
<evidence type="ECO:0000256" key="5">
    <source>
        <dbReference type="ARBA" id="ARBA00022801"/>
    </source>
</evidence>
<dbReference type="RefSeq" id="WP_379681395.1">
    <property type="nucleotide sequence ID" value="NZ_JBHLWP010000019.1"/>
</dbReference>
<evidence type="ECO:0000256" key="4">
    <source>
        <dbReference type="ARBA" id="ARBA00022729"/>
    </source>
</evidence>
<keyword evidence="6" id="KW-0720">Serine protease</keyword>
<dbReference type="EC" id="3.4.14.-" evidence="6"/>
<comment type="caution">
    <text evidence="7">The sequence shown here is derived from an EMBL/GenBank/DDBJ whole genome shotgun (WGS) entry which is preliminary data.</text>
</comment>
<dbReference type="Proteomes" id="UP001589773">
    <property type="component" value="Unassembled WGS sequence"/>
</dbReference>
<evidence type="ECO:0000256" key="2">
    <source>
        <dbReference type="ARBA" id="ARBA00022438"/>
    </source>
</evidence>
<dbReference type="PANTHER" id="PTHR38469">
    <property type="entry name" value="PERIPLASMIC PEPTIDASE SUBFAMILY S1B"/>
    <property type="match status" value="1"/>
</dbReference>
<evidence type="ECO:0000256" key="6">
    <source>
        <dbReference type="RuleBase" id="RU366067"/>
    </source>
</evidence>
<comment type="similarity">
    <text evidence="1 6">Belongs to the peptidase S46 family.</text>
</comment>
<keyword evidence="2 6" id="KW-0031">Aminopeptidase</keyword>
<organism evidence="7 8">
    <name type="scientific">Massilia consociata</name>
    <dbReference type="NCBI Taxonomy" id="760117"/>
    <lineage>
        <taxon>Bacteria</taxon>
        <taxon>Pseudomonadati</taxon>
        <taxon>Pseudomonadota</taxon>
        <taxon>Betaproteobacteria</taxon>
        <taxon>Burkholderiales</taxon>
        <taxon>Oxalobacteraceae</taxon>
        <taxon>Telluria group</taxon>
        <taxon>Massilia</taxon>
    </lineage>
</organism>
<keyword evidence="5 6" id="KW-0378">Hydrolase</keyword>
<feature type="signal peptide" evidence="6">
    <location>
        <begin position="1"/>
        <end position="18"/>
    </location>
</feature>
<comment type="function">
    <text evidence="6">Catalyzes the removal of dipeptides from the N-terminus of oligopeptides.</text>
</comment>
<keyword evidence="4 6" id="KW-0732">Signal</keyword>
<keyword evidence="3 6" id="KW-0645">Protease</keyword>
<gene>
    <name evidence="7" type="ORF">ACFFJK_19685</name>
</gene>
<evidence type="ECO:0000313" key="7">
    <source>
        <dbReference type="EMBL" id="MFC0254120.1"/>
    </source>
</evidence>
<dbReference type="InterPro" id="IPR009003">
    <property type="entry name" value="Peptidase_S1_PA"/>
</dbReference>
<keyword evidence="8" id="KW-1185">Reference proteome</keyword>
<dbReference type="PANTHER" id="PTHR38469:SF1">
    <property type="entry name" value="PERIPLASMIC PEPTIDASE SUBFAMILY S1B"/>
    <property type="match status" value="1"/>
</dbReference>
<proteinExistence type="inferred from homology"/>
<evidence type="ECO:0000256" key="3">
    <source>
        <dbReference type="ARBA" id="ARBA00022670"/>
    </source>
</evidence>
<protein>
    <recommendedName>
        <fullName evidence="6">Dipeptidyl-peptidase</fullName>
        <ecNumber evidence="6">3.4.14.-</ecNumber>
    </recommendedName>
</protein>
<feature type="chain" id="PRO_5044963138" description="Dipeptidyl-peptidase" evidence="6">
    <location>
        <begin position="19"/>
        <end position="721"/>
    </location>
</feature>
<dbReference type="InterPro" id="IPR019500">
    <property type="entry name" value="Pep_S46"/>
</dbReference>
<evidence type="ECO:0000256" key="1">
    <source>
        <dbReference type="ARBA" id="ARBA00010491"/>
    </source>
</evidence>
<sequence length="721" mass="79284">MKKTLLSLAILTSFAAHADEGMWMPQQLPQVAKQLKAAGLKLDPATLTKLTEFPMGAIVSLGGCSASFVSPQGLVVTNHHCIYNSIAVNSTPERDLLANGFLANTFAEELPAAPGSRVYVTEEVANLTDQIITPEVAKLTGKARIDAIEKNQKRLVAECEKDAGYRCTVASYYGGLEFYRLKQLEIRDVRLVHAPPAGVGKFGGDTDNWMWPRHTGDYGFYRAYVSRDGKAAEFSKDNVPYQPKHVLKIADEKSSAKEGDFVMVLGYPGRTNRHRLPSEVAFTFDWNYPAFVQASGETLAIIERETKNDPAAKLKYAGQIAGVNNYYKNRKGMLTSYANSDFLQRKTAEHNALKAWVNANPARKAQFAADIEAAEKLIAERDAGTKKSFFLTYAQPKFLSSARSLYRLANERTKPDAERKSGYQERDMPRWNSVIAGQDRTYDEKVDKALVLNFLLKYNAQPAAEHDAAFDAALGIKPGMSETELKAALDRIYAGSKLANKEERSAWLSKSPAEFQASNDSFIKAAVAMYDASMRDEAKEEELAGKIQQAYGNYMRAKIAYMNSRGQAVYPDANGTLRVTFGKIAGRDVGADGTGSWTAFTTPKGIVAKHTGEGEFNAPAAQLAAIQAKDFGKYVDPKLKTVPVNFLATLDITGGNSGSAALNAKGELIGLAFDGTLDSIISDWDFNKAMTRSIQVDSRYMLWNMKHVDKADNLLKEMNVQ</sequence>
<evidence type="ECO:0000313" key="8">
    <source>
        <dbReference type="Proteomes" id="UP001589773"/>
    </source>
</evidence>
<name>A0ABV6FM61_9BURK</name>
<reference evidence="7 8" key="1">
    <citation type="submission" date="2024-09" db="EMBL/GenBank/DDBJ databases">
        <authorList>
            <person name="Sun Q."/>
            <person name="Mori K."/>
        </authorList>
    </citation>
    <scope>NUCLEOTIDE SEQUENCE [LARGE SCALE GENOMIC DNA]</scope>
    <source>
        <strain evidence="7 8">CCM 7792</strain>
    </source>
</reference>
<dbReference type="EMBL" id="JBHLWP010000019">
    <property type="protein sequence ID" value="MFC0254120.1"/>
    <property type="molecule type" value="Genomic_DNA"/>
</dbReference>